<dbReference type="HOGENOM" id="CLU_094923_0_0_5"/>
<dbReference type="EMBL" id="CP002018">
    <property type="protein sequence ID" value="AEM41797.1"/>
    <property type="molecule type" value="Genomic_DNA"/>
</dbReference>
<dbReference type="OrthoDB" id="7844595at2"/>
<dbReference type="KEGG" id="kvl:KVU_1958"/>
<organism evidence="2 3">
    <name type="scientific">Ketogulonicigenium vulgare (strain WSH-001)</name>
    <dbReference type="NCBI Taxonomy" id="759362"/>
    <lineage>
        <taxon>Bacteria</taxon>
        <taxon>Pseudomonadati</taxon>
        <taxon>Pseudomonadota</taxon>
        <taxon>Alphaproteobacteria</taxon>
        <taxon>Rhodobacterales</taxon>
        <taxon>Roseobacteraceae</taxon>
        <taxon>Ketogulonicigenium</taxon>
    </lineage>
</organism>
<feature type="signal peptide" evidence="1">
    <location>
        <begin position="1"/>
        <end position="26"/>
    </location>
</feature>
<keyword evidence="3" id="KW-1185">Reference proteome</keyword>
<sequence length="256" mass="28007">MTHFRLFSLVPAFAAVATLLPLAAGAQQQRNPNTTFAVPAGCEARLTVQGRACVVSHHFTCSADPEGYQRRIDINEEGPVYVGMIDAETQWIESRHLRSGLTEQLLPNPADPASLSDLIATGRDDYDFSTTSSAPGQQPFVMNYRGYDRLTGETLTVDGETLDQTEFSIRAFDAAGQLVWQSEGNEYISREWRHFLSGSSTISTSEDTFTDDNSPVRISRPGEAGFLSAVPAFGCGDLMSSLPQPPSLKESRHEQL</sequence>
<evidence type="ECO:0000313" key="2">
    <source>
        <dbReference type="EMBL" id="AEM41797.1"/>
    </source>
</evidence>
<dbReference type="PATRIC" id="fig|759362.5.peg.2029"/>
<dbReference type="AlphaFoldDB" id="F9Y4I4"/>
<reference evidence="2 3" key="1">
    <citation type="journal article" date="2011" name="J. Bacteriol.">
        <title>Complete genome sequence of the industrial strain Ketogulonicigenium vulgare WSH-001.</title>
        <authorList>
            <person name="Liu L."/>
            <person name="Li Y."/>
            <person name="Zhang J."/>
            <person name="Zhou Z."/>
            <person name="Liu J."/>
            <person name="Li X."/>
            <person name="Zhou J."/>
            <person name="Du G."/>
            <person name="Wang L."/>
            <person name="Chen J."/>
        </authorList>
    </citation>
    <scope>NUCLEOTIDE SEQUENCE [LARGE SCALE GENOMIC DNA]</scope>
    <source>
        <strain evidence="2 3">WSH-001</strain>
    </source>
</reference>
<gene>
    <name evidence="2" type="ordered locus">KVU_1958</name>
</gene>
<protein>
    <submittedName>
        <fullName evidence="2">Uncharacterized protein</fullName>
    </submittedName>
</protein>
<evidence type="ECO:0000313" key="3">
    <source>
        <dbReference type="Proteomes" id="UP000000692"/>
    </source>
</evidence>
<evidence type="ECO:0000256" key="1">
    <source>
        <dbReference type="SAM" id="SignalP"/>
    </source>
</evidence>
<dbReference type="RefSeq" id="WP_013385169.1">
    <property type="nucleotide sequence ID" value="NC_017384.1"/>
</dbReference>
<dbReference type="eggNOG" id="ENOG50309Q3">
    <property type="taxonomic scope" value="Bacteria"/>
</dbReference>
<accession>F9Y4I4</accession>
<name>F9Y4I4_KETVW</name>
<keyword evidence="1" id="KW-0732">Signal</keyword>
<dbReference type="Proteomes" id="UP000000692">
    <property type="component" value="Chromosome"/>
</dbReference>
<proteinExistence type="predicted"/>
<feature type="chain" id="PRO_5003395819" evidence="1">
    <location>
        <begin position="27"/>
        <end position="256"/>
    </location>
</feature>